<dbReference type="KEGG" id="amah:DLM_0666"/>
<dbReference type="PANTHER" id="PTHR33281:SF19">
    <property type="entry name" value="VOLTAGE-DEPENDENT ANION CHANNEL-FORMING PROTEIN YNEE"/>
    <property type="match status" value="1"/>
</dbReference>
<reference evidence="10 11" key="2">
    <citation type="journal article" date="2017" name="Genome Announc.">
        <title>Draft genome sequence of Aquitalea magnusonii strain H3, a plant growth-promoting bacterium of duckweed Lemna minor.</title>
        <authorList>
            <person name="Ishizawa H."/>
            <person name="Kuroda M."/>
            <person name="Ike M."/>
        </authorList>
    </citation>
    <scope>NUCLEOTIDE SEQUENCE [LARGE SCALE GENOMIC DNA]</scope>
    <source>
        <strain evidence="10 11">H3</strain>
    </source>
</reference>
<reference evidence="11" key="3">
    <citation type="journal article" date="2017" name="Plant Physiol. Biochem.">
        <title>Differential oxidative and antioxidative response of duckweed Lemna minor toward plant growth promoting/inhibiting bacteria.</title>
        <authorList>
            <person name="Ishizawa H."/>
            <person name="Kuroda M."/>
            <person name="Morikawa M."/>
            <person name="Ike M."/>
        </authorList>
    </citation>
    <scope>NUCLEOTIDE SEQUENCE [LARGE SCALE GENOMIC DNA]</scope>
    <source>
        <strain evidence="11">H3</strain>
    </source>
</reference>
<evidence type="ECO:0000313" key="11">
    <source>
        <dbReference type="Proteomes" id="UP000198290"/>
    </source>
</evidence>
<evidence type="ECO:0000256" key="9">
    <source>
        <dbReference type="SAM" id="Phobius"/>
    </source>
</evidence>
<dbReference type="InterPro" id="IPR044669">
    <property type="entry name" value="YneE/VCCN1/2-like"/>
</dbReference>
<evidence type="ECO:0000256" key="8">
    <source>
        <dbReference type="ARBA" id="ARBA00034708"/>
    </source>
</evidence>
<keyword evidence="11" id="KW-1185">Reference proteome</keyword>
<evidence type="ECO:0000313" key="10">
    <source>
        <dbReference type="EMBL" id="BBF84319.1"/>
    </source>
</evidence>
<gene>
    <name evidence="10" type="ORF">DLM_0666</name>
</gene>
<dbReference type="RefSeq" id="WP_089082783.1">
    <property type="nucleotide sequence ID" value="NZ_AP018823.1"/>
</dbReference>
<accession>A0A3G9GC60</accession>
<proteinExistence type="inferred from homology"/>
<feature type="transmembrane region" description="Helical" evidence="9">
    <location>
        <begin position="52"/>
        <end position="72"/>
    </location>
</feature>
<dbReference type="GO" id="GO:0005254">
    <property type="term" value="F:chloride channel activity"/>
    <property type="evidence" value="ECO:0007669"/>
    <property type="project" value="InterPro"/>
</dbReference>
<keyword evidence="5 9" id="KW-1133">Transmembrane helix</keyword>
<evidence type="ECO:0000256" key="3">
    <source>
        <dbReference type="ARBA" id="ARBA00022475"/>
    </source>
</evidence>
<evidence type="ECO:0000256" key="4">
    <source>
        <dbReference type="ARBA" id="ARBA00022692"/>
    </source>
</evidence>
<evidence type="ECO:0000256" key="1">
    <source>
        <dbReference type="ARBA" id="ARBA00004651"/>
    </source>
</evidence>
<name>A0A3G9GC60_9NEIS</name>
<keyword evidence="6" id="KW-0406">Ion transport</keyword>
<dbReference type="OrthoDB" id="445589at2"/>
<dbReference type="AlphaFoldDB" id="A0A3G9GC60"/>
<keyword evidence="3" id="KW-1003">Cell membrane</keyword>
<evidence type="ECO:0000256" key="5">
    <source>
        <dbReference type="ARBA" id="ARBA00022989"/>
    </source>
</evidence>
<protein>
    <submittedName>
        <fullName evidence="10">Probable transmembrane protein</fullName>
    </submittedName>
</protein>
<dbReference type="Pfam" id="PF25539">
    <property type="entry name" value="Bestrophin_2"/>
    <property type="match status" value="1"/>
</dbReference>
<feature type="transmembrane region" description="Helical" evidence="9">
    <location>
        <begin position="222"/>
        <end position="251"/>
    </location>
</feature>
<keyword evidence="2" id="KW-0813">Transport</keyword>
<dbReference type="GO" id="GO:0005886">
    <property type="term" value="C:plasma membrane"/>
    <property type="evidence" value="ECO:0007669"/>
    <property type="project" value="UniProtKB-SubCell"/>
</dbReference>
<keyword evidence="4 9" id="KW-0812">Transmembrane</keyword>
<keyword evidence="7 9" id="KW-0472">Membrane</keyword>
<sequence>MIVRSSHSWFRLLFVWHGSVLPRILPRLMLVLLIALLAASVRHWWLSSFGDSALSIPTFTLLGVSLAIFLGFRNSVSYERFWEARKLWGGLLIINRSIARQLLAAVPRHPLTTQAADLLCAFAYALKAQLRKEHDCEHLLRLVPPGMLDEVQAARFVPAIILRRLGELILQMQREGCITELQWHALDRKLDTMSEILGGCERIDTTPIPYTYRVLLNRTVTIYSLLLPMGLVSSIGWLTPPIAVFIAYTYLALEVIGEELEEPFGREGNDLPLAALCHTIESAVREMQGLPVTVEAPKPQGVYLH</sequence>
<comment type="subcellular location">
    <subcellularLocation>
        <location evidence="1">Cell membrane</location>
        <topology evidence="1">Multi-pass membrane protein</topology>
    </subcellularLocation>
</comment>
<dbReference type="Proteomes" id="UP000198290">
    <property type="component" value="Chromosome"/>
</dbReference>
<organism evidence="10 11">
    <name type="scientific">Aquitalea magnusonii</name>
    <dbReference type="NCBI Taxonomy" id="332411"/>
    <lineage>
        <taxon>Bacteria</taxon>
        <taxon>Pseudomonadati</taxon>
        <taxon>Pseudomonadota</taxon>
        <taxon>Betaproteobacteria</taxon>
        <taxon>Neisseriales</taxon>
        <taxon>Chromobacteriaceae</taxon>
        <taxon>Aquitalea</taxon>
    </lineage>
</organism>
<comment type="similarity">
    <text evidence="8">Belongs to the anion channel-forming bestrophin (TC 1.A.46) family.</text>
</comment>
<evidence type="ECO:0000256" key="6">
    <source>
        <dbReference type="ARBA" id="ARBA00023065"/>
    </source>
</evidence>
<reference evidence="11" key="1">
    <citation type="journal article" date="2017" name="Biotechnol. Biofuels">
        <title>Evaluation of environmental bacterial communities as a factor affecting the growth of duckweed Lemna minor.</title>
        <authorList>
            <person name="Ishizawa H."/>
            <person name="Kuroda M."/>
            <person name="Morikawa M."/>
            <person name="Ike M."/>
        </authorList>
    </citation>
    <scope>NUCLEOTIDE SEQUENCE [LARGE SCALE GENOMIC DNA]</scope>
    <source>
        <strain evidence="11">H3</strain>
    </source>
</reference>
<evidence type="ECO:0000256" key="2">
    <source>
        <dbReference type="ARBA" id="ARBA00022448"/>
    </source>
</evidence>
<evidence type="ECO:0000256" key="7">
    <source>
        <dbReference type="ARBA" id="ARBA00023136"/>
    </source>
</evidence>
<dbReference type="EMBL" id="AP018823">
    <property type="protein sequence ID" value="BBF84319.1"/>
    <property type="molecule type" value="Genomic_DNA"/>
</dbReference>
<dbReference type="PANTHER" id="PTHR33281">
    <property type="entry name" value="UPF0187 PROTEIN YNEE"/>
    <property type="match status" value="1"/>
</dbReference>